<evidence type="ECO:0000256" key="9">
    <source>
        <dbReference type="HAMAP-Rule" id="MF_01925"/>
    </source>
</evidence>
<evidence type="ECO:0000256" key="10">
    <source>
        <dbReference type="NCBIfam" id="TIGR00112"/>
    </source>
</evidence>
<evidence type="ECO:0000256" key="11">
    <source>
        <dbReference type="PIRSR" id="PIRSR000193-1"/>
    </source>
</evidence>
<keyword evidence="5 9" id="KW-0641">Proline biosynthesis</keyword>
<dbReference type="STRING" id="1121266.SAMN02745883_01848"/>
<dbReference type="PANTHER" id="PTHR11645:SF0">
    <property type="entry name" value="PYRROLINE-5-CARBOXYLATE REDUCTASE 3"/>
    <property type="match status" value="1"/>
</dbReference>
<evidence type="ECO:0000313" key="15">
    <source>
        <dbReference type="EMBL" id="SHK34699.1"/>
    </source>
</evidence>
<dbReference type="InterPro" id="IPR008927">
    <property type="entry name" value="6-PGluconate_DH-like_C_sf"/>
</dbReference>
<evidence type="ECO:0000256" key="4">
    <source>
        <dbReference type="ARBA" id="ARBA00022605"/>
    </source>
</evidence>
<feature type="binding site" evidence="11">
    <location>
        <begin position="70"/>
        <end position="73"/>
    </location>
    <ligand>
        <name>NADP(+)</name>
        <dbReference type="ChEBI" id="CHEBI:58349"/>
    </ligand>
</feature>
<dbReference type="Pfam" id="PF14748">
    <property type="entry name" value="P5CR_dimer"/>
    <property type="match status" value="1"/>
</dbReference>
<dbReference type="FunFam" id="3.40.50.720:FF:000190">
    <property type="entry name" value="Pyrroline-5-carboxylate reductase"/>
    <property type="match status" value="1"/>
</dbReference>
<proteinExistence type="inferred from homology"/>
<evidence type="ECO:0000256" key="1">
    <source>
        <dbReference type="ARBA" id="ARBA00004496"/>
    </source>
</evidence>
<dbReference type="Proteomes" id="UP000184082">
    <property type="component" value="Unassembled WGS sequence"/>
</dbReference>
<dbReference type="UniPathway" id="UPA00098">
    <property type="reaction ID" value="UER00361"/>
</dbReference>
<protein>
    <recommendedName>
        <fullName evidence="9 10">Pyrroline-5-carboxylate reductase</fullName>
        <shortName evidence="9">P5C reductase</shortName>
        <shortName evidence="9">P5CR</shortName>
        <ecNumber evidence="9 10">1.5.1.2</ecNumber>
    </recommendedName>
    <alternativeName>
        <fullName evidence="9">PCA reductase</fullName>
    </alternativeName>
</protein>
<dbReference type="InterPro" id="IPR036291">
    <property type="entry name" value="NAD(P)-bd_dom_sf"/>
</dbReference>
<dbReference type="PANTHER" id="PTHR11645">
    <property type="entry name" value="PYRROLINE-5-CARBOXYLATE REDUCTASE"/>
    <property type="match status" value="1"/>
</dbReference>
<dbReference type="InterPro" id="IPR029036">
    <property type="entry name" value="P5CR_dimer"/>
</dbReference>
<dbReference type="GO" id="GO:0055129">
    <property type="term" value="P:L-proline biosynthetic process"/>
    <property type="evidence" value="ECO:0007669"/>
    <property type="project" value="UniProtKB-UniRule"/>
</dbReference>
<evidence type="ECO:0000256" key="8">
    <source>
        <dbReference type="ARBA" id="ARBA00058118"/>
    </source>
</evidence>
<feature type="domain" description="Pyrroline-5-carboxylate reductase catalytic N-terminal" evidence="13">
    <location>
        <begin position="4"/>
        <end position="99"/>
    </location>
</feature>
<comment type="subcellular location">
    <subcellularLocation>
        <location evidence="1 9">Cytoplasm</location>
    </subcellularLocation>
</comment>
<keyword evidence="7 9" id="KW-0560">Oxidoreductase</keyword>
<dbReference type="GO" id="GO:0005737">
    <property type="term" value="C:cytoplasm"/>
    <property type="evidence" value="ECO:0007669"/>
    <property type="project" value="UniProtKB-SubCell"/>
</dbReference>
<dbReference type="AlphaFoldDB" id="A0A1M6RQG0"/>
<reference evidence="15 16" key="1">
    <citation type="submission" date="2016-11" db="EMBL/GenBank/DDBJ databases">
        <authorList>
            <person name="Jaros S."/>
            <person name="Januszkiewicz K."/>
            <person name="Wedrychowicz H."/>
        </authorList>
    </citation>
    <scope>NUCLEOTIDE SEQUENCE [LARGE SCALE GENOMIC DNA]</scope>
    <source>
        <strain evidence="15 16">DSM 14501</strain>
    </source>
</reference>
<keyword evidence="6 9" id="KW-0521">NADP</keyword>
<dbReference type="InterPro" id="IPR000304">
    <property type="entry name" value="Pyrroline-COOH_reductase"/>
</dbReference>
<dbReference type="HAMAP" id="MF_01925">
    <property type="entry name" value="P5C_reductase"/>
    <property type="match status" value="1"/>
</dbReference>
<evidence type="ECO:0000259" key="13">
    <source>
        <dbReference type="Pfam" id="PF03807"/>
    </source>
</evidence>
<evidence type="ECO:0000256" key="7">
    <source>
        <dbReference type="ARBA" id="ARBA00023002"/>
    </source>
</evidence>
<dbReference type="InterPro" id="IPR053790">
    <property type="entry name" value="P5CR-like_CS"/>
</dbReference>
<evidence type="ECO:0000256" key="6">
    <source>
        <dbReference type="ARBA" id="ARBA00022857"/>
    </source>
</evidence>
<evidence type="ECO:0000256" key="5">
    <source>
        <dbReference type="ARBA" id="ARBA00022650"/>
    </source>
</evidence>
<comment type="function">
    <text evidence="8 9">Catalyzes the reduction of 1-pyrroline-5-carboxylate (PCA) to L-proline.</text>
</comment>
<evidence type="ECO:0000313" key="16">
    <source>
        <dbReference type="Proteomes" id="UP000184082"/>
    </source>
</evidence>
<comment type="catalytic activity">
    <reaction evidence="9 12">
        <text>L-proline + NADP(+) = (S)-1-pyrroline-5-carboxylate + NADPH + 2 H(+)</text>
        <dbReference type="Rhea" id="RHEA:14109"/>
        <dbReference type="ChEBI" id="CHEBI:15378"/>
        <dbReference type="ChEBI" id="CHEBI:17388"/>
        <dbReference type="ChEBI" id="CHEBI:57783"/>
        <dbReference type="ChEBI" id="CHEBI:58349"/>
        <dbReference type="ChEBI" id="CHEBI:60039"/>
        <dbReference type="EC" id="1.5.1.2"/>
    </reaction>
</comment>
<dbReference type="InterPro" id="IPR028939">
    <property type="entry name" value="P5C_Rdtase_cat_N"/>
</dbReference>
<feature type="binding site" evidence="11">
    <location>
        <position position="57"/>
    </location>
    <ligand>
        <name>NADPH</name>
        <dbReference type="ChEBI" id="CHEBI:57783"/>
    </ligand>
</feature>
<dbReference type="Gene3D" id="3.40.50.720">
    <property type="entry name" value="NAD(P)-binding Rossmann-like Domain"/>
    <property type="match status" value="1"/>
</dbReference>
<accession>A0A1M6RQG0</accession>
<dbReference type="PROSITE" id="PS00521">
    <property type="entry name" value="P5CR"/>
    <property type="match status" value="1"/>
</dbReference>
<dbReference type="NCBIfam" id="TIGR00112">
    <property type="entry name" value="proC"/>
    <property type="match status" value="1"/>
</dbReference>
<dbReference type="PIRSF" id="PIRSF000193">
    <property type="entry name" value="Pyrrol-5-carb_rd"/>
    <property type="match status" value="1"/>
</dbReference>
<feature type="binding site" evidence="11">
    <location>
        <begin position="8"/>
        <end position="13"/>
    </location>
    <ligand>
        <name>NADP(+)</name>
        <dbReference type="ChEBI" id="CHEBI:58349"/>
    </ligand>
</feature>
<keyword evidence="4 9" id="KW-0028">Amino-acid biosynthesis</keyword>
<evidence type="ECO:0000256" key="2">
    <source>
        <dbReference type="ARBA" id="ARBA00005525"/>
    </source>
</evidence>
<name>A0A1M6RQG0_9FIRM</name>
<evidence type="ECO:0000259" key="14">
    <source>
        <dbReference type="Pfam" id="PF14748"/>
    </source>
</evidence>
<gene>
    <name evidence="9" type="primary">proC</name>
    <name evidence="15" type="ORF">SAMN02745883_01848</name>
</gene>
<dbReference type="SUPFAM" id="SSF51735">
    <property type="entry name" value="NAD(P)-binding Rossmann-fold domains"/>
    <property type="match status" value="1"/>
</dbReference>
<comment type="pathway">
    <text evidence="9 12">Amino-acid biosynthesis; L-proline biosynthesis; L-proline from L-glutamate 5-semialdehyde: step 1/1.</text>
</comment>
<feature type="domain" description="Pyrroline-5-carboxylate reductase dimerisation" evidence="14">
    <location>
        <begin position="162"/>
        <end position="265"/>
    </location>
</feature>
<dbReference type="Gene3D" id="1.10.3730.10">
    <property type="entry name" value="ProC C-terminal domain-like"/>
    <property type="match status" value="1"/>
</dbReference>
<evidence type="ECO:0000256" key="3">
    <source>
        <dbReference type="ARBA" id="ARBA00022490"/>
    </source>
</evidence>
<dbReference type="SUPFAM" id="SSF48179">
    <property type="entry name" value="6-phosphogluconate dehydrogenase C-terminal domain-like"/>
    <property type="match status" value="1"/>
</dbReference>
<dbReference type="Pfam" id="PF03807">
    <property type="entry name" value="F420_oxidored"/>
    <property type="match status" value="1"/>
</dbReference>
<comment type="catalytic activity">
    <reaction evidence="9">
        <text>L-proline + NAD(+) = (S)-1-pyrroline-5-carboxylate + NADH + 2 H(+)</text>
        <dbReference type="Rhea" id="RHEA:14105"/>
        <dbReference type="ChEBI" id="CHEBI:15378"/>
        <dbReference type="ChEBI" id="CHEBI:17388"/>
        <dbReference type="ChEBI" id="CHEBI:57540"/>
        <dbReference type="ChEBI" id="CHEBI:57945"/>
        <dbReference type="ChEBI" id="CHEBI:60039"/>
        <dbReference type="EC" id="1.5.1.2"/>
    </reaction>
</comment>
<dbReference type="EMBL" id="FRAJ01000015">
    <property type="protein sequence ID" value="SHK34699.1"/>
    <property type="molecule type" value="Genomic_DNA"/>
</dbReference>
<keyword evidence="3 9" id="KW-0963">Cytoplasm</keyword>
<evidence type="ECO:0000256" key="12">
    <source>
        <dbReference type="RuleBase" id="RU003903"/>
    </source>
</evidence>
<dbReference type="RefSeq" id="WP_072967837.1">
    <property type="nucleotide sequence ID" value="NZ_FRAJ01000015.1"/>
</dbReference>
<comment type="similarity">
    <text evidence="2 9 12">Belongs to the pyrroline-5-carboxylate reductase family.</text>
</comment>
<keyword evidence="16" id="KW-1185">Reference proteome</keyword>
<dbReference type="GO" id="GO:0004735">
    <property type="term" value="F:pyrroline-5-carboxylate reductase activity"/>
    <property type="evidence" value="ECO:0007669"/>
    <property type="project" value="UniProtKB-UniRule"/>
</dbReference>
<dbReference type="EC" id="1.5.1.2" evidence="9 10"/>
<dbReference type="FunFam" id="1.10.3730.10:FF:000001">
    <property type="entry name" value="Pyrroline-5-carboxylate reductase"/>
    <property type="match status" value="1"/>
</dbReference>
<organism evidence="15 16">
    <name type="scientific">Caminicella sporogenes DSM 14501</name>
    <dbReference type="NCBI Taxonomy" id="1121266"/>
    <lineage>
        <taxon>Bacteria</taxon>
        <taxon>Bacillati</taxon>
        <taxon>Bacillota</taxon>
        <taxon>Clostridia</taxon>
        <taxon>Peptostreptococcales</taxon>
        <taxon>Caminicellaceae</taxon>
        <taxon>Caminicella</taxon>
    </lineage>
</organism>
<sequence>MNKKVGIIGCGNMASAIIGGIIQSKLISPENVIVSDRDYAKLELISKKYGIKITKDNTEVANFSDILILAVKPYIHDVILEEIKNNVKSDTVVVTIAAGIDINYIETKLGQTVKVIRTMPNTPALVRQGMSALCANKNVTDKELENVVKIFESFGKVEIIDEKLMDFIPAISGSSPAYVFMFIEALADGGVVSGIPRDKAYKMAAQAVLGAAQMVLETGKHPGELKDMVCTPGGTTIEAVSSLERNNFRGAVIEAVKACNDKAVSMLKK</sequence>